<evidence type="ECO:0000256" key="6">
    <source>
        <dbReference type="ARBA" id="ARBA00022723"/>
    </source>
</evidence>
<evidence type="ECO:0000256" key="13">
    <source>
        <dbReference type="ARBA" id="ARBA00039698"/>
    </source>
</evidence>
<dbReference type="InterPro" id="IPR011644">
    <property type="entry name" value="Heme_NO-bd"/>
</dbReference>
<dbReference type="InterPro" id="IPR011645">
    <property type="entry name" value="HNOB_dom_associated"/>
</dbReference>
<keyword evidence="9" id="KW-0342">GTP-binding</keyword>
<dbReference type="InterPro" id="IPR029787">
    <property type="entry name" value="Nucleotide_cyclase"/>
</dbReference>
<organism evidence="18 19">
    <name type="scientific">Varroa destructor</name>
    <name type="common">Honeybee mite</name>
    <dbReference type="NCBI Taxonomy" id="109461"/>
    <lineage>
        <taxon>Eukaryota</taxon>
        <taxon>Metazoa</taxon>
        <taxon>Ecdysozoa</taxon>
        <taxon>Arthropoda</taxon>
        <taxon>Chelicerata</taxon>
        <taxon>Arachnida</taxon>
        <taxon>Acari</taxon>
        <taxon>Parasitiformes</taxon>
        <taxon>Mesostigmata</taxon>
        <taxon>Gamasina</taxon>
        <taxon>Dermanyssoidea</taxon>
        <taxon>Varroidae</taxon>
        <taxon>Varroa</taxon>
    </lineage>
</organism>
<dbReference type="KEGG" id="vde:111251383"/>
<dbReference type="GO" id="GO:0004383">
    <property type="term" value="F:guanylate cyclase activity"/>
    <property type="evidence" value="ECO:0007669"/>
    <property type="project" value="UniProtKB-EC"/>
</dbReference>
<dbReference type="AlphaFoldDB" id="A0A7M7KNP3"/>
<proteinExistence type="inferred from homology"/>
<dbReference type="InParanoid" id="A0A7M7KNP3"/>
<dbReference type="EC" id="4.6.1.2" evidence="3"/>
<dbReference type="CTD" id="43682"/>
<evidence type="ECO:0000256" key="15">
    <source>
        <dbReference type="ARBA" id="ARBA00043208"/>
    </source>
</evidence>
<dbReference type="GO" id="GO:0005525">
    <property type="term" value="F:GTP binding"/>
    <property type="evidence" value="ECO:0007669"/>
    <property type="project" value="UniProtKB-KW"/>
</dbReference>
<dbReference type="PANTHER" id="PTHR45655">
    <property type="entry name" value="GUANYLATE CYCLASE SOLUBLE SUBUNIT BETA-2"/>
    <property type="match status" value="1"/>
</dbReference>
<evidence type="ECO:0000256" key="10">
    <source>
        <dbReference type="ARBA" id="ARBA00023239"/>
    </source>
</evidence>
<dbReference type="EnsemblMetazoa" id="XM_022807900">
    <property type="protein sequence ID" value="XP_022663635"/>
    <property type="gene ID" value="LOC111251383"/>
</dbReference>
<dbReference type="RefSeq" id="XP_022663634.1">
    <property type="nucleotide sequence ID" value="XM_022807899.1"/>
</dbReference>
<keyword evidence="4" id="KW-0963">Cytoplasm</keyword>
<dbReference type="InterPro" id="IPR042463">
    <property type="entry name" value="HNOB_dom_associated_sf"/>
</dbReference>
<keyword evidence="19" id="KW-1185">Reference proteome</keyword>
<keyword evidence="8" id="KW-0408">Iron</keyword>
<dbReference type="GeneID" id="111251383"/>
<dbReference type="Proteomes" id="UP000594260">
    <property type="component" value="Unplaced"/>
</dbReference>
<dbReference type="Pfam" id="PF07701">
    <property type="entry name" value="HNOBA"/>
    <property type="match status" value="1"/>
</dbReference>
<dbReference type="EnsemblMetazoa" id="XM_022807899">
    <property type="protein sequence ID" value="XP_022663634"/>
    <property type="gene ID" value="LOC111251383"/>
</dbReference>
<keyword evidence="5" id="KW-0349">Heme</keyword>
<dbReference type="SUPFAM" id="SSF55073">
    <property type="entry name" value="Nucleotide cyclase"/>
    <property type="match status" value="1"/>
</dbReference>
<dbReference type="GO" id="GO:0008074">
    <property type="term" value="C:guanylate cyclase complex, soluble"/>
    <property type="evidence" value="ECO:0007669"/>
    <property type="project" value="TreeGrafter"/>
</dbReference>
<name>A0A7M7KNP3_VARDE</name>
<dbReference type="GO" id="GO:0019934">
    <property type="term" value="P:cGMP-mediated signaling"/>
    <property type="evidence" value="ECO:0007669"/>
    <property type="project" value="TreeGrafter"/>
</dbReference>
<evidence type="ECO:0000256" key="7">
    <source>
        <dbReference type="ARBA" id="ARBA00022741"/>
    </source>
</evidence>
<comment type="function">
    <text evidence="12">Mediates responses to nitric oxide (NO) by catalyzing the biosynthesis of the signaling molecule cGMP.</text>
</comment>
<evidence type="ECO:0000256" key="5">
    <source>
        <dbReference type="ARBA" id="ARBA00022617"/>
    </source>
</evidence>
<evidence type="ECO:0000256" key="16">
    <source>
        <dbReference type="RuleBase" id="RU000405"/>
    </source>
</evidence>
<accession>A0A7M7KNP3</accession>
<dbReference type="InterPro" id="IPR001054">
    <property type="entry name" value="A/G_cyclase"/>
</dbReference>
<keyword evidence="10 16" id="KW-0456">Lyase</keyword>
<evidence type="ECO:0000259" key="17">
    <source>
        <dbReference type="PROSITE" id="PS50125"/>
    </source>
</evidence>
<evidence type="ECO:0000256" key="12">
    <source>
        <dbReference type="ARBA" id="ARBA00037442"/>
    </source>
</evidence>
<keyword evidence="11" id="KW-0141">cGMP biosynthesis</keyword>
<dbReference type="SMART" id="SM00044">
    <property type="entry name" value="CYCc"/>
    <property type="match status" value="1"/>
</dbReference>
<dbReference type="FunCoup" id="A0A7M7KNP3">
    <property type="interactions" value="237"/>
</dbReference>
<evidence type="ECO:0000313" key="18">
    <source>
        <dbReference type="EnsemblMetazoa" id="XP_022663634"/>
    </source>
</evidence>
<evidence type="ECO:0000256" key="14">
    <source>
        <dbReference type="ARBA" id="ARBA00041698"/>
    </source>
</evidence>
<keyword evidence="7" id="KW-0547">Nucleotide-binding</keyword>
<dbReference type="Gene3D" id="3.30.70.1230">
    <property type="entry name" value="Nucleotide cyclase"/>
    <property type="match status" value="1"/>
</dbReference>
<dbReference type="PROSITE" id="PS50125">
    <property type="entry name" value="GUANYLATE_CYCLASE_2"/>
    <property type="match status" value="1"/>
</dbReference>
<evidence type="ECO:0000313" key="19">
    <source>
        <dbReference type="Proteomes" id="UP000594260"/>
    </source>
</evidence>
<evidence type="ECO:0000256" key="3">
    <source>
        <dbReference type="ARBA" id="ARBA00012202"/>
    </source>
</evidence>
<dbReference type="FunFam" id="3.30.70.1230:FF:000005">
    <property type="entry name" value="Guanylate cyclase soluble subunit beta-1"/>
    <property type="match status" value="1"/>
</dbReference>
<reference evidence="18" key="1">
    <citation type="submission" date="2021-01" db="UniProtKB">
        <authorList>
            <consortium name="EnsemblMetazoa"/>
        </authorList>
    </citation>
    <scope>IDENTIFICATION</scope>
</reference>
<dbReference type="GO" id="GO:0020037">
    <property type="term" value="F:heme binding"/>
    <property type="evidence" value="ECO:0007669"/>
    <property type="project" value="InterPro"/>
</dbReference>
<comment type="subcellular location">
    <subcellularLocation>
        <location evidence="2">Cytoplasm</location>
    </subcellularLocation>
</comment>
<dbReference type="CDD" id="cd07302">
    <property type="entry name" value="CHD"/>
    <property type="match status" value="1"/>
</dbReference>
<dbReference type="Pfam" id="PF07700">
    <property type="entry name" value="HNOB"/>
    <property type="match status" value="1"/>
</dbReference>
<dbReference type="InterPro" id="IPR024096">
    <property type="entry name" value="NO_sig/Golgi_transp_ligand-bd"/>
</dbReference>
<dbReference type="Gene3D" id="3.30.450.260">
    <property type="entry name" value="Haem NO binding associated domain"/>
    <property type="match status" value="1"/>
</dbReference>
<evidence type="ECO:0000256" key="8">
    <source>
        <dbReference type="ARBA" id="ARBA00023004"/>
    </source>
</evidence>
<dbReference type="InterPro" id="IPR038158">
    <property type="entry name" value="H-NOX_domain_sf"/>
</dbReference>
<dbReference type="OMA" id="SHARCIG"/>
<dbReference type="PROSITE" id="PS00452">
    <property type="entry name" value="GUANYLATE_CYCLASE_1"/>
    <property type="match status" value="1"/>
</dbReference>
<dbReference type="GO" id="GO:0070482">
    <property type="term" value="P:response to oxygen levels"/>
    <property type="evidence" value="ECO:0007669"/>
    <property type="project" value="TreeGrafter"/>
</dbReference>
<dbReference type="SUPFAM" id="SSF111126">
    <property type="entry name" value="Ligand-binding domain in the NO signalling and Golgi transport"/>
    <property type="match status" value="1"/>
</dbReference>
<dbReference type="InterPro" id="IPR018297">
    <property type="entry name" value="A/G_cyclase_CS"/>
</dbReference>
<dbReference type="PANTHER" id="PTHR45655:SF2">
    <property type="entry name" value="GUANYLATE CYCLASE SOLUBLE SUBUNIT BETA-1"/>
    <property type="match status" value="1"/>
</dbReference>
<dbReference type="Gene3D" id="6.10.250.780">
    <property type="match status" value="1"/>
</dbReference>
<evidence type="ECO:0000256" key="1">
    <source>
        <dbReference type="ARBA" id="ARBA00001971"/>
    </source>
</evidence>
<feature type="domain" description="Guanylate cyclase" evidence="17">
    <location>
        <begin position="406"/>
        <end position="540"/>
    </location>
</feature>
<dbReference type="FunFam" id="3.30.450.260:FF:000002">
    <property type="entry name" value="guanylate cyclase soluble subunit alpha-2"/>
    <property type="match status" value="1"/>
</dbReference>
<protein>
    <recommendedName>
        <fullName evidence="13">Guanylate cyclase soluble subunit beta-1</fullName>
        <ecNumber evidence="3">4.6.1.2</ecNumber>
    </recommendedName>
    <alternativeName>
        <fullName evidence="14">Guanylate cyclase soluble subunit beta-3</fullName>
    </alternativeName>
    <alternativeName>
        <fullName evidence="15">Soluble guanylate cyclase small subunit</fullName>
    </alternativeName>
</protein>
<evidence type="ECO:0000256" key="2">
    <source>
        <dbReference type="ARBA" id="ARBA00004496"/>
    </source>
</evidence>
<evidence type="ECO:0000256" key="4">
    <source>
        <dbReference type="ARBA" id="ARBA00022490"/>
    </source>
</evidence>
<keyword evidence="6" id="KW-0479">Metal-binding</keyword>
<dbReference type="Pfam" id="PF00211">
    <property type="entry name" value="Guanylate_cyc"/>
    <property type="match status" value="1"/>
</dbReference>
<dbReference type="Gene3D" id="3.90.1520.10">
    <property type="entry name" value="H-NOX domain"/>
    <property type="match status" value="1"/>
</dbReference>
<comment type="cofactor">
    <cofactor evidence="1">
        <name>heme</name>
        <dbReference type="ChEBI" id="CHEBI:30413"/>
    </cofactor>
</comment>
<dbReference type="RefSeq" id="XP_022663635.1">
    <property type="nucleotide sequence ID" value="XM_022807900.1"/>
</dbReference>
<evidence type="ECO:0000256" key="9">
    <source>
        <dbReference type="ARBA" id="ARBA00023134"/>
    </source>
</evidence>
<sequence>MYGFVARALELLIDKEYGSDTWTTIKKESNLSEDELVSRIVYDDNVLFEMLATTARIVDVAEPVLMEHFGEYFFEYCQTHAGYGQILQVLGSDLETFLQAVDSLHNHLLTFYPGMRTPSFTCERIEGEPAFVLHYYSHRRGLNEMVVGAVKAIASRQFKETISIEVVSTGDFGKEGEHTRLRINRQQPATRQNDDKEFYTLPEEKRISPATFCRAFPFHVIFDKDLIVVQAGTSITRILPNMLQDSLSNFMELVQPHMPLTRANILEHTNTVFVLRIKGPDSTRFASRMILKGQMSPTGEDDLILFLCSPSVFNLDDLNCKGLYLSDIPLHDATRDLVLLSEQFEAEYKLTKSLEVLTEKLQRTYSDLETEKKKTDRVLYSILPPSVANELRHNRPVPAKKYDQVTILFSGVVGFIDYCQRHSDSHGAMKIVKLLNDIYTSFDILTDPRTNPDVYKVETIGDKYMAVSGLPDPCECHAKRIAQLALDLQDLSHKITIDSEQCVQITMGIHCGEVVAGVIGKKMPRYCLFGHSVNLASRTETTGEKGQINISEGVYKLLQDPINADPMFSFWFRGPIPMKGMKEPMNVWLLTRNQINRTTHSFLNDEVSNASSGLVEDTHDVPLIKNEIE</sequence>
<evidence type="ECO:0000256" key="11">
    <source>
        <dbReference type="ARBA" id="ARBA00023293"/>
    </source>
</evidence>
<dbReference type="GO" id="GO:0046872">
    <property type="term" value="F:metal ion binding"/>
    <property type="evidence" value="ECO:0007669"/>
    <property type="project" value="UniProtKB-KW"/>
</dbReference>
<comment type="similarity">
    <text evidence="16">Belongs to the adenylyl cyclase class-4/guanylyl cyclase family.</text>
</comment>
<dbReference type="OrthoDB" id="6127067at2759"/>